<proteinExistence type="predicted"/>
<feature type="transmembrane region" description="Helical" evidence="1">
    <location>
        <begin position="80"/>
        <end position="103"/>
    </location>
</feature>
<keyword evidence="3" id="KW-1185">Reference proteome</keyword>
<organism evidence="2 3">
    <name type="scientific">Microbacterium amylolyticum</name>
    <dbReference type="NCBI Taxonomy" id="936337"/>
    <lineage>
        <taxon>Bacteria</taxon>
        <taxon>Bacillati</taxon>
        <taxon>Actinomycetota</taxon>
        <taxon>Actinomycetes</taxon>
        <taxon>Micrococcales</taxon>
        <taxon>Microbacteriaceae</taxon>
        <taxon>Microbacterium</taxon>
    </lineage>
</organism>
<dbReference type="EMBL" id="JAGIOL010000001">
    <property type="protein sequence ID" value="MBP2436180.1"/>
    <property type="molecule type" value="Genomic_DNA"/>
</dbReference>
<keyword evidence="1" id="KW-0472">Membrane</keyword>
<evidence type="ECO:0000313" key="3">
    <source>
        <dbReference type="Proteomes" id="UP001519362"/>
    </source>
</evidence>
<feature type="transmembrane region" description="Helical" evidence="1">
    <location>
        <begin position="47"/>
        <end position="68"/>
    </location>
</feature>
<sequence>MLKAEDAVSLDGPAGLARVSTTARETGEVLPGDAVQLTREIRGIAPLGWISGALTVAPAAVGIGAQPLDAVTVDVSSPAVSWSMIALLAIVILIAVSVTTFTARLGSARLGQKGHLRELRATSPSRHKVQHHRFREKASSRSSGVIAAIAAYHAGEKYSPTSEDATGTVVDVI</sequence>
<evidence type="ECO:0000256" key="1">
    <source>
        <dbReference type="SAM" id="Phobius"/>
    </source>
</evidence>
<evidence type="ECO:0000313" key="2">
    <source>
        <dbReference type="EMBL" id="MBP2436180.1"/>
    </source>
</evidence>
<dbReference type="Proteomes" id="UP001519362">
    <property type="component" value="Unassembled WGS sequence"/>
</dbReference>
<reference evidence="2 3" key="1">
    <citation type="submission" date="2021-03" db="EMBL/GenBank/DDBJ databases">
        <title>Sequencing the genomes of 1000 actinobacteria strains.</title>
        <authorList>
            <person name="Klenk H.-P."/>
        </authorList>
    </citation>
    <scope>NUCLEOTIDE SEQUENCE [LARGE SCALE GENOMIC DNA]</scope>
    <source>
        <strain evidence="2 3">DSM 24221</strain>
    </source>
</reference>
<keyword evidence="1" id="KW-1133">Transmembrane helix</keyword>
<name>A0ABS4ZFX3_9MICO</name>
<accession>A0ABS4ZFX3</accession>
<protein>
    <submittedName>
        <fullName evidence="2">Uncharacterized protein</fullName>
    </submittedName>
</protein>
<comment type="caution">
    <text evidence="2">The sequence shown here is derived from an EMBL/GenBank/DDBJ whole genome shotgun (WGS) entry which is preliminary data.</text>
</comment>
<keyword evidence="1" id="KW-0812">Transmembrane</keyword>
<gene>
    <name evidence="2" type="ORF">JOF34_000766</name>
</gene>